<dbReference type="EMBL" id="SJTG01000001">
    <property type="protein sequence ID" value="TCI12326.1"/>
    <property type="molecule type" value="Genomic_DNA"/>
</dbReference>
<dbReference type="PIRSF" id="PIRSF037347">
    <property type="entry name" value="STHK_CHASE2_PAS_prd"/>
    <property type="match status" value="1"/>
</dbReference>
<dbReference type="GO" id="GO:0000155">
    <property type="term" value="F:phosphorelay sensor kinase activity"/>
    <property type="evidence" value="ECO:0007669"/>
    <property type="project" value="InterPro"/>
</dbReference>
<dbReference type="SUPFAM" id="SSF55874">
    <property type="entry name" value="ATPase domain of HSP90 chaperone/DNA topoisomerase II/histidine kinase"/>
    <property type="match status" value="1"/>
</dbReference>
<reference evidence="12 13" key="1">
    <citation type="submission" date="2019-02" db="EMBL/GenBank/DDBJ databases">
        <title>Dyella amyloliquefaciens sp. nov., isolated from forest soil.</title>
        <authorList>
            <person name="Gao Z.-H."/>
            <person name="Qiu L.-H."/>
        </authorList>
    </citation>
    <scope>NUCLEOTIDE SEQUENCE [LARGE SCALE GENOMIC DNA]</scope>
    <source>
        <strain evidence="12 13">KACC 12747</strain>
    </source>
</reference>
<evidence type="ECO:0000256" key="3">
    <source>
        <dbReference type="ARBA" id="ARBA00012438"/>
    </source>
</evidence>
<dbReference type="AlphaFoldDB" id="A0A4R0YZR4"/>
<protein>
    <recommendedName>
        <fullName evidence="3">histidine kinase</fullName>
        <ecNumber evidence="3">2.7.13.3</ecNumber>
    </recommendedName>
</protein>
<dbReference type="InterPro" id="IPR005467">
    <property type="entry name" value="His_kinase_dom"/>
</dbReference>
<evidence type="ECO:0000256" key="2">
    <source>
        <dbReference type="ARBA" id="ARBA00004370"/>
    </source>
</evidence>
<dbReference type="GO" id="GO:0005886">
    <property type="term" value="C:plasma membrane"/>
    <property type="evidence" value="ECO:0007669"/>
    <property type="project" value="TreeGrafter"/>
</dbReference>
<dbReference type="SMART" id="SM00387">
    <property type="entry name" value="HATPase_c"/>
    <property type="match status" value="1"/>
</dbReference>
<dbReference type="Gene3D" id="1.10.287.130">
    <property type="match status" value="1"/>
</dbReference>
<keyword evidence="8 10" id="KW-1133">Transmembrane helix</keyword>
<dbReference type="InterPro" id="IPR003594">
    <property type="entry name" value="HATPase_dom"/>
</dbReference>
<keyword evidence="7" id="KW-0418">Kinase</keyword>
<dbReference type="InterPro" id="IPR007890">
    <property type="entry name" value="CHASE2"/>
</dbReference>
<dbReference type="CDD" id="cd00082">
    <property type="entry name" value="HisKA"/>
    <property type="match status" value="1"/>
</dbReference>
<evidence type="ECO:0000313" key="13">
    <source>
        <dbReference type="Proteomes" id="UP000291822"/>
    </source>
</evidence>
<evidence type="ECO:0000259" key="11">
    <source>
        <dbReference type="PROSITE" id="PS50109"/>
    </source>
</evidence>
<accession>A0A4R0YZR4</accession>
<evidence type="ECO:0000313" key="12">
    <source>
        <dbReference type="EMBL" id="TCI12326.1"/>
    </source>
</evidence>
<keyword evidence="5" id="KW-0808">Transferase</keyword>
<keyword evidence="4" id="KW-0597">Phosphoprotein</keyword>
<dbReference type="InterPro" id="IPR036890">
    <property type="entry name" value="HATPase_C_sf"/>
</dbReference>
<comment type="catalytic activity">
    <reaction evidence="1">
        <text>ATP + protein L-histidine = ADP + protein N-phospho-L-histidine.</text>
        <dbReference type="EC" id="2.7.13.3"/>
    </reaction>
</comment>
<dbReference type="PROSITE" id="PS51257">
    <property type="entry name" value="PROKAR_LIPOPROTEIN"/>
    <property type="match status" value="1"/>
</dbReference>
<feature type="transmembrane region" description="Helical" evidence="10">
    <location>
        <begin position="271"/>
        <end position="294"/>
    </location>
</feature>
<evidence type="ECO:0000256" key="8">
    <source>
        <dbReference type="ARBA" id="ARBA00022989"/>
    </source>
</evidence>
<keyword evidence="13" id="KW-1185">Reference proteome</keyword>
<dbReference type="InterPro" id="IPR017181">
    <property type="entry name" value="Sig_transdc_His_kin_CHASE2"/>
</dbReference>
<organism evidence="12 13">
    <name type="scientific">Dyella soli</name>
    <dbReference type="NCBI Taxonomy" id="522319"/>
    <lineage>
        <taxon>Bacteria</taxon>
        <taxon>Pseudomonadati</taxon>
        <taxon>Pseudomonadota</taxon>
        <taxon>Gammaproteobacteria</taxon>
        <taxon>Lysobacterales</taxon>
        <taxon>Rhodanobacteraceae</taxon>
        <taxon>Dyella</taxon>
    </lineage>
</organism>
<feature type="transmembrane region" description="Helical" evidence="10">
    <location>
        <begin position="301"/>
        <end position="320"/>
    </location>
</feature>
<proteinExistence type="predicted"/>
<gene>
    <name evidence="12" type="ORF">EZM97_02950</name>
</gene>
<evidence type="ECO:0000256" key="7">
    <source>
        <dbReference type="ARBA" id="ARBA00022777"/>
    </source>
</evidence>
<dbReference type="Pfam" id="PF00512">
    <property type="entry name" value="HisKA"/>
    <property type="match status" value="1"/>
</dbReference>
<feature type="transmembrane region" description="Helical" evidence="10">
    <location>
        <begin position="326"/>
        <end position="346"/>
    </location>
</feature>
<dbReference type="PANTHER" id="PTHR45436:SF5">
    <property type="entry name" value="SENSOR HISTIDINE KINASE TRCS"/>
    <property type="match status" value="1"/>
</dbReference>
<evidence type="ECO:0000256" key="4">
    <source>
        <dbReference type="ARBA" id="ARBA00022553"/>
    </source>
</evidence>
<dbReference type="Pfam" id="PF02518">
    <property type="entry name" value="HATPase_c"/>
    <property type="match status" value="1"/>
</dbReference>
<evidence type="ECO:0000256" key="1">
    <source>
        <dbReference type="ARBA" id="ARBA00000085"/>
    </source>
</evidence>
<evidence type="ECO:0000256" key="9">
    <source>
        <dbReference type="ARBA" id="ARBA00023136"/>
    </source>
</evidence>
<sequence length="739" mass="80125">MLMRLGADAWKRVLFVTVVCVAVACGSQSWISPVTGALDRVLFDAAAEWVVPSRTSHVAVVHVDPASAGALANRTQASSISDLLRRLDRAASVTLEPEVMPSHDIGELSDAIAAHGRIVLALPAMWVARDASTPQEGVAGAGHRQVVTGHLGAVRGFVPWAISGASHPHAVLESMRVARKDFRTPADRELVERLASGAVLALSAPDSVPQYALGDVIRGGVPDDAFDGKMVFVGRSGSNEASFRTSSIRPQWLSPVQVEALMAEAVVDGGLVQVVSGPSIVILHLLMALTLVLICSLGSTWRLHLAVMTWFAVTLVMPVATLAMGSWVGLGVLPIAYALIYAYFAWENLHNARRAWRQEVRDMQANPPLLGMPLPVEQEHRKVRGPAGEIRSLVMAMRRLQRTAISMIDHLPHPVLIVRDHRVLLWNENAARIMASTDRHGDTRPIAMKWEAALRCAHGNGEGHQEIRIGDREMLMLETPFCMGEVESSREDAACRLLCLVDIAGVKEGVTQSRQALTHMAHDMRSPLSTMLALIEEHGESQADAVDPGFLEDLRRQADYSLRVASEFLALSRAEQMSRVQFSPVVLRDLVEEAVDQCQPEADRRRIVLQGPSCVPEEPMAEVCADLLVRAFVNVIDNAIKYSADGSIVDISLTSSGHAQCVVRVVDQGEGIAPEHLDRLFEPFYRAGRKGLAGGVGLGLPFVQRVVQQHGGSVCVTSDLGVGTTFELSFQRMALQSAA</sequence>
<dbReference type="SUPFAM" id="SSF47384">
    <property type="entry name" value="Homodimeric domain of signal transducing histidine kinase"/>
    <property type="match status" value="1"/>
</dbReference>
<dbReference type="Proteomes" id="UP000291822">
    <property type="component" value="Unassembled WGS sequence"/>
</dbReference>
<comment type="subcellular location">
    <subcellularLocation>
        <location evidence="2">Membrane</location>
    </subcellularLocation>
</comment>
<feature type="domain" description="Histidine kinase" evidence="11">
    <location>
        <begin position="519"/>
        <end position="734"/>
    </location>
</feature>
<dbReference type="PROSITE" id="PS50109">
    <property type="entry name" value="HIS_KIN"/>
    <property type="match status" value="1"/>
</dbReference>
<evidence type="ECO:0000256" key="10">
    <source>
        <dbReference type="SAM" id="Phobius"/>
    </source>
</evidence>
<dbReference type="CDD" id="cd00075">
    <property type="entry name" value="HATPase"/>
    <property type="match status" value="1"/>
</dbReference>
<dbReference type="PANTHER" id="PTHR45436">
    <property type="entry name" value="SENSOR HISTIDINE KINASE YKOH"/>
    <property type="match status" value="1"/>
</dbReference>
<dbReference type="InterPro" id="IPR003661">
    <property type="entry name" value="HisK_dim/P_dom"/>
</dbReference>
<dbReference type="Pfam" id="PF05226">
    <property type="entry name" value="CHASE2"/>
    <property type="match status" value="1"/>
</dbReference>
<name>A0A4R0YZR4_9GAMM</name>
<dbReference type="InterPro" id="IPR036097">
    <property type="entry name" value="HisK_dim/P_sf"/>
</dbReference>
<keyword evidence="6 10" id="KW-0812">Transmembrane</keyword>
<dbReference type="PRINTS" id="PR00344">
    <property type="entry name" value="BCTRLSENSOR"/>
</dbReference>
<dbReference type="InterPro" id="IPR004358">
    <property type="entry name" value="Sig_transdc_His_kin-like_C"/>
</dbReference>
<evidence type="ECO:0000256" key="6">
    <source>
        <dbReference type="ARBA" id="ARBA00022692"/>
    </source>
</evidence>
<dbReference type="RefSeq" id="WP_131150892.1">
    <property type="nucleotide sequence ID" value="NZ_SJTG01000001.1"/>
</dbReference>
<dbReference type="Gene3D" id="3.30.565.10">
    <property type="entry name" value="Histidine kinase-like ATPase, C-terminal domain"/>
    <property type="match status" value="1"/>
</dbReference>
<keyword evidence="9 10" id="KW-0472">Membrane</keyword>
<comment type="caution">
    <text evidence="12">The sequence shown here is derived from an EMBL/GenBank/DDBJ whole genome shotgun (WGS) entry which is preliminary data.</text>
</comment>
<dbReference type="SMART" id="SM01080">
    <property type="entry name" value="CHASE2"/>
    <property type="match status" value="1"/>
</dbReference>
<dbReference type="EC" id="2.7.13.3" evidence="3"/>
<dbReference type="SMART" id="SM00388">
    <property type="entry name" value="HisKA"/>
    <property type="match status" value="1"/>
</dbReference>
<evidence type="ECO:0000256" key="5">
    <source>
        <dbReference type="ARBA" id="ARBA00022679"/>
    </source>
</evidence>
<dbReference type="InterPro" id="IPR050428">
    <property type="entry name" value="TCS_sensor_his_kinase"/>
</dbReference>